<feature type="transmembrane region" description="Helical" evidence="8">
    <location>
        <begin position="670"/>
        <end position="691"/>
    </location>
</feature>
<evidence type="ECO:0000256" key="2">
    <source>
        <dbReference type="ARBA" id="ARBA00007779"/>
    </source>
</evidence>
<feature type="region of interest" description="Disordered" evidence="7">
    <location>
        <begin position="1079"/>
        <end position="1107"/>
    </location>
</feature>
<dbReference type="InterPro" id="IPR045122">
    <property type="entry name" value="Csc1-like"/>
</dbReference>
<comment type="subcellular location">
    <subcellularLocation>
        <location evidence="1">Membrane</location>
        <topology evidence="1">Multi-pass membrane protein</topology>
    </subcellularLocation>
</comment>
<evidence type="ECO:0000256" key="5">
    <source>
        <dbReference type="ARBA" id="ARBA00022989"/>
    </source>
</evidence>
<dbReference type="Pfam" id="PF02714">
    <property type="entry name" value="RSN1_7TM"/>
    <property type="match status" value="1"/>
</dbReference>
<feature type="transmembrane region" description="Helical" evidence="8">
    <location>
        <begin position="868"/>
        <end position="894"/>
    </location>
</feature>
<dbReference type="Pfam" id="PF14703">
    <property type="entry name" value="PHM7_cyt"/>
    <property type="match status" value="1"/>
</dbReference>
<reference evidence="12" key="1">
    <citation type="journal article" date="2021" name="Sci. Rep.">
        <title>Diploid genomic architecture of Nitzschia inconspicua, an elite biomass production diatom.</title>
        <authorList>
            <person name="Oliver A."/>
            <person name="Podell S."/>
            <person name="Pinowska A."/>
            <person name="Traller J.C."/>
            <person name="Smith S.R."/>
            <person name="McClure R."/>
            <person name="Beliaev A."/>
            <person name="Bohutskyi P."/>
            <person name="Hill E.A."/>
            <person name="Rabines A."/>
            <person name="Zheng H."/>
            <person name="Allen L.Z."/>
            <person name="Kuo A."/>
            <person name="Grigoriev I.V."/>
            <person name="Allen A.E."/>
            <person name="Hazlebeck D."/>
            <person name="Allen E.E."/>
        </authorList>
    </citation>
    <scope>NUCLEOTIDE SEQUENCE</scope>
    <source>
        <strain evidence="12">Hildebrandi</strain>
    </source>
</reference>
<feature type="transmembrane region" description="Helical" evidence="8">
    <location>
        <begin position="48"/>
        <end position="70"/>
    </location>
</feature>
<feature type="transmembrane region" description="Helical" evidence="8">
    <location>
        <begin position="196"/>
        <end position="215"/>
    </location>
</feature>
<dbReference type="Pfam" id="PF13967">
    <property type="entry name" value="RSN1_TM"/>
    <property type="match status" value="1"/>
</dbReference>
<dbReference type="Proteomes" id="UP000693970">
    <property type="component" value="Unassembled WGS sequence"/>
</dbReference>
<sequence length="1107" mass="124303">MGSYKYFYTNEKAVFSTDSWSNFTKTYTSNNDDFTSQFNPAQDVSVDAVLTSIYLNSIAFVILMCTYECLRRLLPSVYSSQVKRQYKNYGGWTASAGRTDTQDSSEMNLGGGGDRDASSGEEGAMISETASMDRESSLIQLRSYSHSFMLPEYSTLPDVITSFNWVAGVFSVSWDTVRKYSGLDGYFFLRYIRMNLRICFVTAFWAFIILVPTYATGENNEQTGWYHLSVANVLSGSPRMWIPAIFAYLFTGFIFFVMKQEYRHFLELRMDFLARGTSYIHPQHHYSLIVENIPHELRSEKALEDYFESLFPGKVHSASMVLNLPDLETVAARCMRVCRRLEKSIAYYHATGKRATHNVGSPRIRILGIDMAPCDFGCCATPNVAYVDKRDTTEKPEKGTHVDSISYYTYDLAETNKELHAMQTRKVEMAFVGSSHVDAENWITKLMVAAYEMADEIMIDSAEDNALRTNYSSISEKGISIPQAELMSTRTLYGTLGVGETARTAQCGPYTSSSRNESILLPSEGRTQSSTGLLHDEDDGSTGSNSNNSKALEHARSKRRKKLSTPGTSNSSNMFRRIAGRLGLDFVVAGVKFANHQLDHAVEGVVGATMSSTGFVTFLDLTSVTTAASAPLTSKPQTLDVGVAPEPRDIIWHNAHISQRSQHRRENSTNVFLVVVGFLWIFPLAAIQAFAKADYIAQIPGMEWILTAGGGRVSQFVNGYLPVVALLCLIMILPVIFEVLAKSYERRKTLSDVQNSMLGRYFYFQVLNLYISVTAGSLWKSLAEILDRPSSLFTLLGKSLPFMVGYFVALLVTKILAGLPMVFLRIGALSKMLLRRTLSSAGKLTQRELDEIYRPENVQYGWEFPAQLLVIMIVFTYAVICPVIVPFGMLYFGFSLIVYKKQILYVYQPVYESGGAMFPGALQKTLFGLTCGQLTFIGYLFTRASFIQGIFLMPLPVATLWGMNYFNEHYAKPSTRLSLERAREYDRVSEWLARNKTINKNDEEPALGYPIDQPGPSASDVEYGVEGRRAQFDKDSYRQPVLTQRALKPKNYRRGQPDIEADKVRKRLRELQAYELMEDNFAESAPKPKKFTTEGPATIPEGSEVVI</sequence>
<keyword evidence="3" id="KW-0813">Transport</keyword>
<keyword evidence="5 8" id="KW-1133">Transmembrane helix</keyword>
<evidence type="ECO:0000256" key="8">
    <source>
        <dbReference type="SAM" id="Phobius"/>
    </source>
</evidence>
<accession>A0A9K3PGP6</accession>
<feature type="transmembrane region" description="Helical" evidence="8">
    <location>
        <begin position="240"/>
        <end position="258"/>
    </location>
</feature>
<evidence type="ECO:0000313" key="13">
    <source>
        <dbReference type="Proteomes" id="UP000693970"/>
    </source>
</evidence>
<keyword evidence="4 8" id="KW-0812">Transmembrane</keyword>
<dbReference type="GO" id="GO:0005227">
    <property type="term" value="F:calcium-activated cation channel activity"/>
    <property type="evidence" value="ECO:0007669"/>
    <property type="project" value="InterPro"/>
</dbReference>
<evidence type="ECO:0000256" key="7">
    <source>
        <dbReference type="SAM" id="MobiDB-lite"/>
    </source>
</evidence>
<feature type="region of interest" description="Disordered" evidence="7">
    <location>
        <begin position="97"/>
        <end position="121"/>
    </location>
</feature>
<dbReference type="PANTHER" id="PTHR13018">
    <property type="entry name" value="PROBABLE MEMBRANE PROTEIN DUF221-RELATED"/>
    <property type="match status" value="1"/>
</dbReference>
<feature type="transmembrane region" description="Helical" evidence="8">
    <location>
        <begin position="946"/>
        <end position="966"/>
    </location>
</feature>
<evidence type="ECO:0000256" key="6">
    <source>
        <dbReference type="ARBA" id="ARBA00023136"/>
    </source>
</evidence>
<keyword evidence="13" id="KW-1185">Reference proteome</keyword>
<proteinExistence type="inferred from homology"/>
<dbReference type="InterPro" id="IPR027815">
    <property type="entry name" value="CSC1/OSCA1-like_cyt"/>
</dbReference>
<feature type="compositionally biased region" description="Polar residues" evidence="7">
    <location>
        <begin position="97"/>
        <end position="107"/>
    </location>
</feature>
<dbReference type="InterPro" id="IPR003864">
    <property type="entry name" value="CSC1/OSCA1-like_7TM"/>
</dbReference>
<evidence type="ECO:0000259" key="11">
    <source>
        <dbReference type="Pfam" id="PF14703"/>
    </source>
</evidence>
<dbReference type="EMBL" id="JAGRRH010000021">
    <property type="protein sequence ID" value="KAG7347022.1"/>
    <property type="molecule type" value="Genomic_DNA"/>
</dbReference>
<reference evidence="12" key="2">
    <citation type="submission" date="2021-04" db="EMBL/GenBank/DDBJ databases">
        <authorList>
            <person name="Podell S."/>
        </authorList>
    </citation>
    <scope>NUCLEOTIDE SEQUENCE</scope>
    <source>
        <strain evidence="12">Hildebrandi</strain>
    </source>
</reference>
<protein>
    <submittedName>
        <fullName evidence="12">Uncharacterized protein</fullName>
    </submittedName>
</protein>
<name>A0A9K3PGP6_9STRA</name>
<keyword evidence="6 8" id="KW-0472">Membrane</keyword>
<evidence type="ECO:0000259" key="9">
    <source>
        <dbReference type="Pfam" id="PF02714"/>
    </source>
</evidence>
<evidence type="ECO:0000313" key="12">
    <source>
        <dbReference type="EMBL" id="KAG7347022.1"/>
    </source>
</evidence>
<dbReference type="OrthoDB" id="1689567at2759"/>
<comment type="similarity">
    <text evidence="2">Belongs to the CSC1 (TC 1.A.17) family.</text>
</comment>
<evidence type="ECO:0000256" key="1">
    <source>
        <dbReference type="ARBA" id="ARBA00004141"/>
    </source>
</evidence>
<dbReference type="GO" id="GO:0005886">
    <property type="term" value="C:plasma membrane"/>
    <property type="evidence" value="ECO:0007669"/>
    <property type="project" value="TreeGrafter"/>
</dbReference>
<comment type="caution">
    <text evidence="12">The sequence shown here is derived from an EMBL/GenBank/DDBJ whole genome shotgun (WGS) entry which is preliminary data.</text>
</comment>
<dbReference type="PANTHER" id="PTHR13018:SF5">
    <property type="entry name" value="RE44586P"/>
    <property type="match status" value="1"/>
</dbReference>
<feature type="domain" description="CSC1/OSCA1-like 7TM region" evidence="9">
    <location>
        <begin position="668"/>
        <end position="939"/>
    </location>
</feature>
<dbReference type="AlphaFoldDB" id="A0A9K3PGP6"/>
<feature type="transmembrane region" description="Helical" evidence="8">
    <location>
        <begin position="802"/>
        <end position="826"/>
    </location>
</feature>
<feature type="transmembrane region" description="Helical" evidence="8">
    <location>
        <begin position="761"/>
        <end position="782"/>
    </location>
</feature>
<feature type="transmembrane region" description="Helical" evidence="8">
    <location>
        <begin position="720"/>
        <end position="740"/>
    </location>
</feature>
<evidence type="ECO:0000259" key="10">
    <source>
        <dbReference type="Pfam" id="PF13967"/>
    </source>
</evidence>
<organism evidence="12 13">
    <name type="scientific">Nitzschia inconspicua</name>
    <dbReference type="NCBI Taxonomy" id="303405"/>
    <lineage>
        <taxon>Eukaryota</taxon>
        <taxon>Sar</taxon>
        <taxon>Stramenopiles</taxon>
        <taxon>Ochrophyta</taxon>
        <taxon>Bacillariophyta</taxon>
        <taxon>Bacillariophyceae</taxon>
        <taxon>Bacillariophycidae</taxon>
        <taxon>Bacillariales</taxon>
        <taxon>Bacillariaceae</taxon>
        <taxon>Nitzschia</taxon>
    </lineage>
</organism>
<dbReference type="InterPro" id="IPR032880">
    <property type="entry name" value="CSC1/OSCA1-like_N"/>
</dbReference>
<feature type="domain" description="CSC1/OSCA1-like cytosolic" evidence="11">
    <location>
        <begin position="285"/>
        <end position="433"/>
    </location>
</feature>
<feature type="region of interest" description="Disordered" evidence="7">
    <location>
        <begin position="505"/>
        <end position="572"/>
    </location>
</feature>
<evidence type="ECO:0000256" key="3">
    <source>
        <dbReference type="ARBA" id="ARBA00022448"/>
    </source>
</evidence>
<feature type="domain" description="CSC1/OSCA1-like N-terminal transmembrane" evidence="10">
    <location>
        <begin position="160"/>
        <end position="260"/>
    </location>
</feature>
<gene>
    <name evidence="12" type="ORF">IV203_006091</name>
</gene>
<evidence type="ECO:0000256" key="4">
    <source>
        <dbReference type="ARBA" id="ARBA00022692"/>
    </source>
</evidence>